<dbReference type="PANTHER" id="PTHR31374:SF304">
    <property type="entry name" value="OS04G0537100 PROTEIN"/>
    <property type="match status" value="1"/>
</dbReference>
<reference evidence="2 3" key="1">
    <citation type="journal article" date="2017" name="Nature">
        <title>The Apostasia genome and the evolution of orchids.</title>
        <authorList>
            <person name="Zhang G.Q."/>
            <person name="Liu K.W."/>
            <person name="Li Z."/>
            <person name="Lohaus R."/>
            <person name="Hsiao Y.Y."/>
            <person name="Niu S.C."/>
            <person name="Wang J.Y."/>
            <person name="Lin Y.C."/>
            <person name="Xu Q."/>
            <person name="Chen L.J."/>
            <person name="Yoshida K."/>
            <person name="Fujiwara S."/>
            <person name="Wang Z.W."/>
            <person name="Zhang Y.Q."/>
            <person name="Mitsuda N."/>
            <person name="Wang M."/>
            <person name="Liu G.H."/>
            <person name="Pecoraro L."/>
            <person name="Huang H.X."/>
            <person name="Xiao X.J."/>
            <person name="Lin M."/>
            <person name="Wu X.Y."/>
            <person name="Wu W.L."/>
            <person name="Chen Y.Y."/>
            <person name="Chang S.B."/>
            <person name="Sakamoto S."/>
            <person name="Ohme-Takagi M."/>
            <person name="Yagi M."/>
            <person name="Zeng S.J."/>
            <person name="Shen C.Y."/>
            <person name="Yeh C.M."/>
            <person name="Luo Y.B."/>
            <person name="Tsai W.C."/>
            <person name="Van de Peer Y."/>
            <person name="Liu Z.J."/>
        </authorList>
    </citation>
    <scope>NUCLEOTIDE SEQUENCE [LARGE SCALE GENOMIC DNA]</scope>
    <source>
        <strain evidence="3">cv. Shenzhen</strain>
        <tissue evidence="2">Stem</tissue>
    </source>
</reference>
<dbReference type="OrthoDB" id="1026046at2759"/>
<accession>A0A2I0B8Q5</accession>
<dbReference type="Pfam" id="PF02519">
    <property type="entry name" value="Auxin_inducible"/>
    <property type="match status" value="1"/>
</dbReference>
<organism evidence="2 3">
    <name type="scientific">Apostasia shenzhenica</name>
    <dbReference type="NCBI Taxonomy" id="1088818"/>
    <lineage>
        <taxon>Eukaryota</taxon>
        <taxon>Viridiplantae</taxon>
        <taxon>Streptophyta</taxon>
        <taxon>Embryophyta</taxon>
        <taxon>Tracheophyta</taxon>
        <taxon>Spermatophyta</taxon>
        <taxon>Magnoliopsida</taxon>
        <taxon>Liliopsida</taxon>
        <taxon>Asparagales</taxon>
        <taxon>Orchidaceae</taxon>
        <taxon>Apostasioideae</taxon>
        <taxon>Apostasia</taxon>
    </lineage>
</organism>
<evidence type="ECO:0000313" key="3">
    <source>
        <dbReference type="Proteomes" id="UP000236161"/>
    </source>
</evidence>
<dbReference type="AlphaFoldDB" id="A0A2I0B8Q5"/>
<dbReference type="STRING" id="1088818.A0A2I0B8Q5"/>
<keyword evidence="3" id="KW-1185">Reference proteome</keyword>
<dbReference type="Proteomes" id="UP000236161">
    <property type="component" value="Unassembled WGS sequence"/>
</dbReference>
<protein>
    <submittedName>
        <fullName evidence="2">Indole-3-acetic acid-induced protein ARG7</fullName>
    </submittedName>
</protein>
<dbReference type="InterPro" id="IPR003676">
    <property type="entry name" value="SAUR_fam"/>
</dbReference>
<comment type="similarity">
    <text evidence="1">Belongs to the ARG7 family.</text>
</comment>
<gene>
    <name evidence="2" type="primary">ARG7</name>
    <name evidence="2" type="ORF">AXF42_Ash005189</name>
</gene>
<evidence type="ECO:0000313" key="2">
    <source>
        <dbReference type="EMBL" id="PKA64176.1"/>
    </source>
</evidence>
<evidence type="ECO:0000256" key="1">
    <source>
        <dbReference type="ARBA" id="ARBA00006974"/>
    </source>
</evidence>
<dbReference type="PANTHER" id="PTHR31374">
    <property type="entry name" value="AUXIN-INDUCED PROTEIN-LIKE-RELATED"/>
    <property type="match status" value="1"/>
</dbReference>
<dbReference type="GO" id="GO:0009733">
    <property type="term" value="P:response to auxin"/>
    <property type="evidence" value="ECO:0007669"/>
    <property type="project" value="InterPro"/>
</dbReference>
<proteinExistence type="inferred from homology"/>
<dbReference type="EMBL" id="KZ451906">
    <property type="protein sequence ID" value="PKA64176.1"/>
    <property type="molecule type" value="Genomic_DNA"/>
</dbReference>
<name>A0A2I0B8Q5_9ASPA</name>
<sequence length="174" mass="19575">MEGRGFRIGRRLAWVWPKIFCSRRRRYSHLSPERPDRSGKHCAAPATGKKLLRWGRAALRRRVYFPALCCDGAGGGEVLLGKEVNPPPKGHLVVYVGGGERDVPPLRYVVPVIYFNHPLFGELLREAEEEFGFHQPGGITIPCAASRFERIQTRIAACFSSDRRKIGAQPCCIF</sequence>